<sequence length="80" mass="9648">MNLLRKILAWFDSKHLRTYVVWNPEKIYCYTDEPYSYEGLLEVELKTKSSFSSIIRTHDINQFIEATLNEFDVDVYHQQI</sequence>
<keyword evidence="2" id="KW-1185">Reference proteome</keyword>
<dbReference type="RefSeq" id="WP_289964010.1">
    <property type="nucleotide sequence ID" value="NZ_JAUEOZ010000003.1"/>
</dbReference>
<comment type="caution">
    <text evidence="1">The sequence shown here is derived from an EMBL/GenBank/DDBJ whole genome shotgun (WGS) entry which is preliminary data.</text>
</comment>
<gene>
    <name evidence="1" type="ORF">QWJ08_21090</name>
</gene>
<evidence type="ECO:0000313" key="1">
    <source>
        <dbReference type="EMBL" id="MDN2483852.1"/>
    </source>
</evidence>
<accession>A0ABT7Y722</accession>
<organism evidence="1 2">
    <name type="scientific">Vibrio agarivorans</name>
    <dbReference type="NCBI Taxonomy" id="153622"/>
    <lineage>
        <taxon>Bacteria</taxon>
        <taxon>Pseudomonadati</taxon>
        <taxon>Pseudomonadota</taxon>
        <taxon>Gammaproteobacteria</taxon>
        <taxon>Vibrionales</taxon>
        <taxon>Vibrionaceae</taxon>
        <taxon>Vibrio</taxon>
    </lineage>
</organism>
<dbReference type="EMBL" id="JAUEOZ010000003">
    <property type="protein sequence ID" value="MDN2483852.1"/>
    <property type="molecule type" value="Genomic_DNA"/>
</dbReference>
<evidence type="ECO:0000313" key="2">
    <source>
        <dbReference type="Proteomes" id="UP001169719"/>
    </source>
</evidence>
<reference evidence="1" key="1">
    <citation type="submission" date="2024-05" db="EMBL/GenBank/DDBJ databases">
        <title>Genome Sequences of Four Agar- Degrading Marine Bacteria.</title>
        <authorList>
            <person name="Phillips E.K."/>
            <person name="Shaffer J.C."/>
            <person name="Henson M.W."/>
            <person name="Temperton B."/>
            <person name="Thrash C.J."/>
            <person name="Martin M.O."/>
        </authorList>
    </citation>
    <scope>NUCLEOTIDE SEQUENCE</scope>
    <source>
        <strain evidence="1">EKP203</strain>
    </source>
</reference>
<proteinExistence type="predicted"/>
<name>A0ABT7Y722_9VIBR</name>
<protein>
    <submittedName>
        <fullName evidence="1">Uncharacterized protein</fullName>
    </submittedName>
</protein>
<dbReference type="Proteomes" id="UP001169719">
    <property type="component" value="Unassembled WGS sequence"/>
</dbReference>